<evidence type="ECO:0000313" key="11">
    <source>
        <dbReference type="EMBL" id="ROP42947.1"/>
    </source>
</evidence>
<dbReference type="PANTHER" id="PTHR30266">
    <property type="entry name" value="MECHANOSENSITIVE CHANNEL MSCL"/>
    <property type="match status" value="1"/>
</dbReference>
<dbReference type="InterPro" id="IPR019823">
    <property type="entry name" value="Mechanosensitive_channel_CS"/>
</dbReference>
<dbReference type="InterPro" id="IPR036019">
    <property type="entry name" value="MscL_channel"/>
</dbReference>
<evidence type="ECO:0000256" key="1">
    <source>
        <dbReference type="ARBA" id="ARBA00004651"/>
    </source>
</evidence>
<keyword evidence="7 10" id="KW-0406">Ion transport</keyword>
<name>A0A3N1HK90_9ACTN</name>
<dbReference type="HAMAP" id="MF_00115">
    <property type="entry name" value="MscL"/>
    <property type="match status" value="1"/>
</dbReference>
<evidence type="ECO:0000256" key="2">
    <source>
        <dbReference type="ARBA" id="ARBA00007254"/>
    </source>
</evidence>
<dbReference type="SUPFAM" id="SSF81330">
    <property type="entry name" value="Gated mechanosensitive channel"/>
    <property type="match status" value="1"/>
</dbReference>
<feature type="transmembrane region" description="Helical" evidence="10">
    <location>
        <begin position="65"/>
        <end position="89"/>
    </location>
</feature>
<reference evidence="11 12" key="1">
    <citation type="journal article" date="2015" name="Stand. Genomic Sci.">
        <title>Genomic Encyclopedia of Bacterial and Archaeal Type Strains, Phase III: the genomes of soil and plant-associated and newly described type strains.</title>
        <authorList>
            <person name="Whitman W.B."/>
            <person name="Woyke T."/>
            <person name="Klenk H.P."/>
            <person name="Zhou Y."/>
            <person name="Lilburn T.G."/>
            <person name="Beck B.J."/>
            <person name="De Vos P."/>
            <person name="Vandamme P."/>
            <person name="Eisen J.A."/>
            <person name="Garrity G."/>
            <person name="Hugenholtz P."/>
            <person name="Kyrpides N.C."/>
        </authorList>
    </citation>
    <scope>NUCLEOTIDE SEQUENCE [LARGE SCALE GENOMIC DNA]</scope>
    <source>
        <strain evidence="11 12">CECT 7306</strain>
    </source>
</reference>
<dbReference type="PANTHER" id="PTHR30266:SF2">
    <property type="entry name" value="LARGE-CONDUCTANCE MECHANOSENSITIVE CHANNEL"/>
    <property type="match status" value="1"/>
</dbReference>
<dbReference type="AlphaFoldDB" id="A0A3N1HK90"/>
<dbReference type="EMBL" id="RJKN01000005">
    <property type="protein sequence ID" value="ROP42947.1"/>
    <property type="molecule type" value="Genomic_DNA"/>
</dbReference>
<dbReference type="FunCoup" id="A0A3N1HK90">
    <property type="interactions" value="23"/>
</dbReference>
<proteinExistence type="inferred from homology"/>
<comment type="function">
    <text evidence="10">Channel that opens in response to stretch forces in the membrane lipid bilayer. May participate in the regulation of osmotic pressure changes within the cell.</text>
</comment>
<comment type="subunit">
    <text evidence="10">Homopentamer.</text>
</comment>
<dbReference type="OrthoDB" id="9810350at2"/>
<dbReference type="PRINTS" id="PR01264">
    <property type="entry name" value="MECHCHANNEL"/>
</dbReference>
<dbReference type="Proteomes" id="UP000276232">
    <property type="component" value="Unassembled WGS sequence"/>
</dbReference>
<keyword evidence="12" id="KW-1185">Reference proteome</keyword>
<keyword evidence="6 10" id="KW-1133">Transmembrane helix</keyword>
<organism evidence="11 12">
    <name type="scientific">Pseudokineococcus lusitanus</name>
    <dbReference type="NCBI Taxonomy" id="763993"/>
    <lineage>
        <taxon>Bacteria</taxon>
        <taxon>Bacillati</taxon>
        <taxon>Actinomycetota</taxon>
        <taxon>Actinomycetes</taxon>
        <taxon>Kineosporiales</taxon>
        <taxon>Kineosporiaceae</taxon>
        <taxon>Pseudokineococcus</taxon>
    </lineage>
</organism>
<evidence type="ECO:0000256" key="3">
    <source>
        <dbReference type="ARBA" id="ARBA00022448"/>
    </source>
</evidence>
<gene>
    <name evidence="10" type="primary">mscL</name>
    <name evidence="11" type="ORF">EDC03_2237</name>
</gene>
<keyword evidence="8 10" id="KW-0472">Membrane</keyword>
<dbReference type="InterPro" id="IPR001185">
    <property type="entry name" value="MS_channel"/>
</dbReference>
<evidence type="ECO:0000256" key="8">
    <source>
        <dbReference type="ARBA" id="ARBA00023136"/>
    </source>
</evidence>
<dbReference type="PROSITE" id="PS01327">
    <property type="entry name" value="MSCL"/>
    <property type="match status" value="1"/>
</dbReference>
<comment type="similarity">
    <text evidence="2 10">Belongs to the MscL family.</text>
</comment>
<evidence type="ECO:0000256" key="9">
    <source>
        <dbReference type="ARBA" id="ARBA00023303"/>
    </source>
</evidence>
<protein>
    <recommendedName>
        <fullName evidence="10">Large-conductance mechanosensitive channel</fullName>
    </recommendedName>
</protein>
<dbReference type="RefSeq" id="WP_123380407.1">
    <property type="nucleotide sequence ID" value="NZ_RJKN01000005.1"/>
</dbReference>
<dbReference type="GO" id="GO:0008381">
    <property type="term" value="F:mechanosensitive monoatomic ion channel activity"/>
    <property type="evidence" value="ECO:0007669"/>
    <property type="project" value="UniProtKB-UniRule"/>
</dbReference>
<dbReference type="Gene3D" id="1.10.1200.120">
    <property type="entry name" value="Large-conductance mechanosensitive channel, MscL, domain 1"/>
    <property type="match status" value="1"/>
</dbReference>
<accession>A0A3N1HK90</accession>
<dbReference type="GO" id="GO:0005886">
    <property type="term" value="C:plasma membrane"/>
    <property type="evidence" value="ECO:0007669"/>
    <property type="project" value="UniProtKB-SubCell"/>
</dbReference>
<dbReference type="InterPro" id="IPR037673">
    <property type="entry name" value="MSC/AndL"/>
</dbReference>
<keyword evidence="4 10" id="KW-1003">Cell membrane</keyword>
<comment type="subcellular location">
    <subcellularLocation>
        <location evidence="1 10">Cell membrane</location>
        <topology evidence="1 10">Multi-pass membrane protein</topology>
    </subcellularLocation>
</comment>
<keyword evidence="9 10" id="KW-0407">Ion channel</keyword>
<evidence type="ECO:0000256" key="7">
    <source>
        <dbReference type="ARBA" id="ARBA00023065"/>
    </source>
</evidence>
<evidence type="ECO:0000256" key="6">
    <source>
        <dbReference type="ARBA" id="ARBA00022989"/>
    </source>
</evidence>
<keyword evidence="3 10" id="KW-0813">Transport</keyword>
<comment type="caution">
    <text evidence="11">The sequence shown here is derived from an EMBL/GenBank/DDBJ whole genome shotgun (WGS) entry which is preliminary data.</text>
</comment>
<sequence>MIKGFKDFLLRGNVIDLAIAVVIGAAFTAVVTALATDVIGGFIAAIFQQPDMSGLGFDIGDGRVVLGTTVAALINFVIVAAVIYFLIVVPMNRLLALRKQGVEPEVAAPSEDILLLQEIRDLLRAQAEQQRREP</sequence>
<dbReference type="Pfam" id="PF01741">
    <property type="entry name" value="MscL"/>
    <property type="match status" value="1"/>
</dbReference>
<evidence type="ECO:0000256" key="10">
    <source>
        <dbReference type="HAMAP-Rule" id="MF_00115"/>
    </source>
</evidence>
<dbReference type="NCBIfam" id="TIGR00220">
    <property type="entry name" value="mscL"/>
    <property type="match status" value="1"/>
</dbReference>
<evidence type="ECO:0000256" key="5">
    <source>
        <dbReference type="ARBA" id="ARBA00022692"/>
    </source>
</evidence>
<evidence type="ECO:0000313" key="12">
    <source>
        <dbReference type="Proteomes" id="UP000276232"/>
    </source>
</evidence>
<dbReference type="InParanoid" id="A0A3N1HK90"/>
<evidence type="ECO:0000256" key="4">
    <source>
        <dbReference type="ARBA" id="ARBA00022475"/>
    </source>
</evidence>
<keyword evidence="5 10" id="KW-0812">Transmembrane</keyword>
<feature type="transmembrane region" description="Helical" evidence="10">
    <location>
        <begin position="12"/>
        <end position="45"/>
    </location>
</feature>